<protein>
    <recommendedName>
        <fullName evidence="1">RNA-directed DNA polymerase</fullName>
        <ecNumber evidence="1">2.7.7.49</ecNumber>
    </recommendedName>
</protein>
<evidence type="ECO:0000256" key="3">
    <source>
        <dbReference type="ARBA" id="ARBA00022695"/>
    </source>
</evidence>
<comment type="caution">
    <text evidence="11">The sequence shown here is derived from an EMBL/GenBank/DDBJ whole genome shotgun (WGS) entry which is preliminary data.</text>
</comment>
<dbReference type="Gene3D" id="3.10.10.10">
    <property type="entry name" value="HIV Type 1 Reverse Transcriptase, subunit A, domain 1"/>
    <property type="match status" value="1"/>
</dbReference>
<dbReference type="InterPro" id="IPR050951">
    <property type="entry name" value="Retrovirus_Pol_polyprotein"/>
</dbReference>
<dbReference type="Pfam" id="PF17921">
    <property type="entry name" value="Integrase_H2C2"/>
    <property type="match status" value="1"/>
</dbReference>
<dbReference type="PANTHER" id="PTHR37984">
    <property type="entry name" value="PROTEIN CBG26694"/>
    <property type="match status" value="1"/>
</dbReference>
<dbReference type="Gene3D" id="3.30.420.10">
    <property type="entry name" value="Ribonuclease H-like superfamily/Ribonuclease H"/>
    <property type="match status" value="2"/>
</dbReference>
<dbReference type="CDD" id="cd00303">
    <property type="entry name" value="retropepsin_like"/>
    <property type="match status" value="1"/>
</dbReference>
<dbReference type="CDD" id="cd09274">
    <property type="entry name" value="RNase_HI_RT_Ty3"/>
    <property type="match status" value="1"/>
</dbReference>
<organism evidence="11 12">
    <name type="scientific">Batrachochytrium salamandrivorans</name>
    <dbReference type="NCBI Taxonomy" id="1357716"/>
    <lineage>
        <taxon>Eukaryota</taxon>
        <taxon>Fungi</taxon>
        <taxon>Fungi incertae sedis</taxon>
        <taxon>Chytridiomycota</taxon>
        <taxon>Chytridiomycota incertae sedis</taxon>
        <taxon>Chytridiomycetes</taxon>
        <taxon>Rhizophydiales</taxon>
        <taxon>Rhizophydiales incertae sedis</taxon>
        <taxon>Batrachochytrium</taxon>
    </lineage>
</organism>
<feature type="region of interest" description="Disordered" evidence="8">
    <location>
        <begin position="1"/>
        <end position="28"/>
    </location>
</feature>
<dbReference type="InterPro" id="IPR036397">
    <property type="entry name" value="RNaseH_sf"/>
</dbReference>
<dbReference type="InterPro" id="IPR021109">
    <property type="entry name" value="Peptidase_aspartic_dom_sf"/>
</dbReference>
<keyword evidence="12" id="KW-1185">Reference proteome</keyword>
<dbReference type="InterPro" id="IPR043502">
    <property type="entry name" value="DNA/RNA_pol_sf"/>
</dbReference>
<dbReference type="SUPFAM" id="SSF56672">
    <property type="entry name" value="DNA/RNA polymerases"/>
    <property type="match status" value="1"/>
</dbReference>
<dbReference type="SUPFAM" id="SSF50630">
    <property type="entry name" value="Acid proteases"/>
    <property type="match status" value="1"/>
</dbReference>
<evidence type="ECO:0000256" key="8">
    <source>
        <dbReference type="SAM" id="MobiDB-lite"/>
    </source>
</evidence>
<evidence type="ECO:0000256" key="2">
    <source>
        <dbReference type="ARBA" id="ARBA00022679"/>
    </source>
</evidence>
<evidence type="ECO:0000256" key="6">
    <source>
        <dbReference type="ARBA" id="ARBA00022801"/>
    </source>
</evidence>
<evidence type="ECO:0000313" key="11">
    <source>
        <dbReference type="EMBL" id="KAH6588894.1"/>
    </source>
</evidence>
<evidence type="ECO:0000259" key="9">
    <source>
        <dbReference type="PROSITE" id="PS50878"/>
    </source>
</evidence>
<dbReference type="PANTHER" id="PTHR37984:SF5">
    <property type="entry name" value="PROTEIN NYNRIN-LIKE"/>
    <property type="match status" value="1"/>
</dbReference>
<dbReference type="Pfam" id="PF13650">
    <property type="entry name" value="Asp_protease_2"/>
    <property type="match status" value="1"/>
</dbReference>
<dbReference type="InterPro" id="IPR000477">
    <property type="entry name" value="RT_dom"/>
</dbReference>
<evidence type="ECO:0000256" key="5">
    <source>
        <dbReference type="ARBA" id="ARBA00022759"/>
    </source>
</evidence>
<dbReference type="InterPro" id="IPR012337">
    <property type="entry name" value="RNaseH-like_sf"/>
</dbReference>
<dbReference type="Gene3D" id="3.30.70.270">
    <property type="match status" value="2"/>
</dbReference>
<dbReference type="EC" id="2.7.7.49" evidence="1"/>
<evidence type="ECO:0000256" key="1">
    <source>
        <dbReference type="ARBA" id="ARBA00012493"/>
    </source>
</evidence>
<keyword evidence="7" id="KW-0695">RNA-directed DNA polymerase</keyword>
<accession>A0ABQ8EZ21</accession>
<dbReference type="Gene3D" id="2.40.70.10">
    <property type="entry name" value="Acid Proteases"/>
    <property type="match status" value="1"/>
</dbReference>
<reference evidence="11 12" key="1">
    <citation type="submission" date="2021-02" db="EMBL/GenBank/DDBJ databases">
        <title>Variation within the Batrachochytrium salamandrivorans European outbreak.</title>
        <authorList>
            <person name="Kelly M."/>
            <person name="Pasmans F."/>
            <person name="Shea T.P."/>
            <person name="Munoz J.F."/>
            <person name="Carranza S."/>
            <person name="Cuomo C.A."/>
            <person name="Martel A."/>
        </authorList>
    </citation>
    <scope>NUCLEOTIDE SEQUENCE [LARGE SCALE GENOMIC DNA]</scope>
    <source>
        <strain evidence="11 12">AMFP18/2</strain>
    </source>
</reference>
<dbReference type="PROSITE" id="PS50994">
    <property type="entry name" value="INTEGRASE"/>
    <property type="match status" value="1"/>
</dbReference>
<gene>
    <name evidence="11" type="ORF">BASA50_010428</name>
</gene>
<feature type="domain" description="Integrase catalytic" evidence="10">
    <location>
        <begin position="917"/>
        <end position="1007"/>
    </location>
</feature>
<dbReference type="EMBL" id="JAFCIX010000488">
    <property type="protein sequence ID" value="KAH6588894.1"/>
    <property type="molecule type" value="Genomic_DNA"/>
</dbReference>
<keyword evidence="4" id="KW-0540">Nuclease</keyword>
<dbReference type="CDD" id="cd01647">
    <property type="entry name" value="RT_LTR"/>
    <property type="match status" value="1"/>
</dbReference>
<feature type="domain" description="Reverse transcriptase" evidence="9">
    <location>
        <begin position="349"/>
        <end position="528"/>
    </location>
</feature>
<sequence>MTVNPNVNGKVMNLEDGDGLETSNRGDGAHDMMVRFEKVVLAPRGETGSITQMPPTTPLHPHSSAISTLSNISNPIHCQPLDSCLHISSLSSLNKLLLPGTLRIGPSTHVDTFFVDCGADDLFVDSKLAADLHIPLVKLSTPIQLRLADGDSSSVISHRTVPLQLHIGSHVETALFYVTNLCHGIILGYSWLERHNPRVNWVSRLVDFDSPYCMENCCVGSSRIQGLGKPPDTNKCFPPTVVSDTSKSLVQLNPISGDYSLASILSLDSIQEGVYPFVEASPLSESGVPADILSQFESVFSKDLAETLPPHRDFDCSIELIPGSVPAYGKIYHLTREEDTVMQEWIKDNLRQGFIRSSSSPHGAPCFFVKQKDKLRLCMDYRGLNKNTIKDRNPIPLISEMLRTLSTGKVFTTLDLRGAYNLLRIKEGDEPKTSFITKYGQFEFLVMPFGLANAPAQFQRMMNALFRDVVGKHVLVYLDDIVIYSDTMDEHVKQVQSVLGVLRDNGLYCKAEKCHFYQTEIKYLGYIISSNGIRMDPSKISAVQEWPTPRKVRDLQVFLGFTNFYRSLIKDYSNMTCHLTKLFKKDSPFVWGPEQEKSLQALKDAFAHSDFLTHPDETRPFIVETDASDYAISGVLSQYDDTDVLRPIAFYARQMNSAERNYEIYDKELLAVVDSFKHWRHFLQGGHHPVTVLCDHKNLEYFMTTKKLTRRQARWSLELSEYDFTLTHRPGKLNGRADPLSRRHDYLSENDTSNFQRILDPKKVIDLQALMVDMDLHLLVHSVVLQKVFVLESDWPLIIADFLAGEDNVWMDDIPDDVMDRCKKELKNFRFRDNSFLRILEDGKSTAAYVSTDKRVDIMNHYHTSLAHLKYGSIIDLLNRRFWWPTMKKDLKDYIARCPECQLDQSASGVHSPLPIRPVPPVALPFERWGIDFYGPMVETKSGNKYLITCIDYATRWVLAKPVKDMTESAVSAFLYELMMTYGAPFEIISDRGKSFLAEGIDLFERENRSDTWPRLLTIHRPMRDRWDEYLPQVLLALRTRTHAVTKFSPFFLLFGIHPRLPTDETPPQNTLAPLDDIEQMEENSEFIARNLEEVGQARSAANVRTKAQAEAMRKRNNFDETTPDYFFKVGDMVKMKHHDRLKLEFRWKGPYHVVDVGHPGTYWIMTPQGLRLPNAVNQNDLAPWLAPVVDNIDFFYDGTNRNTALTGDETSTSH</sequence>
<dbReference type="InterPro" id="IPR001584">
    <property type="entry name" value="Integrase_cat-core"/>
</dbReference>
<evidence type="ECO:0000259" key="10">
    <source>
        <dbReference type="PROSITE" id="PS50994"/>
    </source>
</evidence>
<name>A0ABQ8EZ21_9FUNG</name>
<evidence type="ECO:0000256" key="7">
    <source>
        <dbReference type="ARBA" id="ARBA00022918"/>
    </source>
</evidence>
<dbReference type="InterPro" id="IPR041373">
    <property type="entry name" value="RT_RNaseH"/>
</dbReference>
<dbReference type="Pfam" id="PF00078">
    <property type="entry name" value="RVT_1"/>
    <property type="match status" value="1"/>
</dbReference>
<dbReference type="Gene3D" id="1.10.340.70">
    <property type="match status" value="1"/>
</dbReference>
<dbReference type="SUPFAM" id="SSF53098">
    <property type="entry name" value="Ribonuclease H-like"/>
    <property type="match status" value="1"/>
</dbReference>
<keyword evidence="3" id="KW-0548">Nucleotidyltransferase</keyword>
<dbReference type="InterPro" id="IPR043128">
    <property type="entry name" value="Rev_trsase/Diguanyl_cyclase"/>
</dbReference>
<keyword evidence="6" id="KW-0378">Hydrolase</keyword>
<dbReference type="InterPro" id="IPR041588">
    <property type="entry name" value="Integrase_H2C2"/>
</dbReference>
<dbReference type="PROSITE" id="PS50878">
    <property type="entry name" value="RT_POL"/>
    <property type="match status" value="1"/>
</dbReference>
<evidence type="ECO:0000313" key="12">
    <source>
        <dbReference type="Proteomes" id="UP001648503"/>
    </source>
</evidence>
<keyword evidence="2" id="KW-0808">Transferase</keyword>
<dbReference type="Pfam" id="PF17917">
    <property type="entry name" value="RT_RNaseH"/>
    <property type="match status" value="1"/>
</dbReference>
<proteinExistence type="predicted"/>
<keyword evidence="5" id="KW-0255">Endonuclease</keyword>
<dbReference type="Proteomes" id="UP001648503">
    <property type="component" value="Unassembled WGS sequence"/>
</dbReference>
<evidence type="ECO:0000256" key="4">
    <source>
        <dbReference type="ARBA" id="ARBA00022722"/>
    </source>
</evidence>